<dbReference type="AlphaFoldDB" id="A0A382XAE1"/>
<proteinExistence type="predicted"/>
<sequence>MGAPIKMSGNVSVSSPPVQDFPSLVLQLQATLNAGNENKNSQRVGVLVFRHSDRPDEHNDETNITEDGEIRIEKYKGILTSHGLDIDSDFVFSSPVIRCVQTAARMASINESKVQKVRWVTGSPWNRPNEDENAACRVKWEDMKSKLGWSESRRDWLTGGDAAEGLRDARASGKINFDSIFTNVLQPLALKQAREKTSSVN</sequence>
<organism evidence="1">
    <name type="scientific">marine metagenome</name>
    <dbReference type="NCBI Taxonomy" id="408172"/>
    <lineage>
        <taxon>unclassified sequences</taxon>
        <taxon>metagenomes</taxon>
        <taxon>ecological metagenomes</taxon>
    </lineage>
</organism>
<dbReference type="EMBL" id="UINC01166083">
    <property type="protein sequence ID" value="SVD67844.1"/>
    <property type="molecule type" value="Genomic_DNA"/>
</dbReference>
<reference evidence="1" key="1">
    <citation type="submission" date="2018-05" db="EMBL/GenBank/DDBJ databases">
        <authorList>
            <person name="Lanie J.A."/>
            <person name="Ng W.-L."/>
            <person name="Kazmierczak K.M."/>
            <person name="Andrzejewski T.M."/>
            <person name="Davidsen T.M."/>
            <person name="Wayne K.J."/>
            <person name="Tettelin H."/>
            <person name="Glass J.I."/>
            <person name="Rusch D."/>
            <person name="Podicherti R."/>
            <person name="Tsui H.-C.T."/>
            <person name="Winkler M.E."/>
        </authorList>
    </citation>
    <scope>NUCLEOTIDE SEQUENCE</scope>
</reference>
<protein>
    <submittedName>
        <fullName evidence="1">Uncharacterized protein</fullName>
    </submittedName>
</protein>
<feature type="non-terminal residue" evidence="1">
    <location>
        <position position="201"/>
    </location>
</feature>
<accession>A0A382XAE1</accession>
<dbReference type="Gene3D" id="3.40.50.1240">
    <property type="entry name" value="Phosphoglycerate mutase-like"/>
    <property type="match status" value="1"/>
</dbReference>
<evidence type="ECO:0000313" key="1">
    <source>
        <dbReference type="EMBL" id="SVD67844.1"/>
    </source>
</evidence>
<name>A0A382XAE1_9ZZZZ</name>
<gene>
    <name evidence="1" type="ORF">METZ01_LOCUS420698</name>
</gene>
<dbReference type="InterPro" id="IPR029033">
    <property type="entry name" value="His_PPase_superfam"/>
</dbReference>
<dbReference type="SUPFAM" id="SSF53254">
    <property type="entry name" value="Phosphoglycerate mutase-like"/>
    <property type="match status" value="1"/>
</dbReference>